<dbReference type="InterPro" id="IPR000307">
    <property type="entry name" value="Ribosomal_bS16"/>
</dbReference>
<geneLocation type="plastid" evidence="4"/>
<name>A0A3G3MGM2_9FLOR</name>
<keyword evidence="4" id="KW-0934">Plastid</keyword>
<evidence type="ECO:0000256" key="3">
    <source>
        <dbReference type="ARBA" id="ARBA00023274"/>
    </source>
</evidence>
<dbReference type="GeneID" id="38463543"/>
<sequence>MLKIRLKRYGRKKKAIYRIIIIDSRKKDATGGHWKKLASITQTTRIKISTSQLLKKRVQEGAQISKTVEYLLKK</sequence>
<proteinExistence type="inferred from homology"/>
<organism evidence="4">
    <name type="scientific">Neogoniolithon spectabile</name>
    <dbReference type="NCBI Taxonomy" id="231755"/>
    <lineage>
        <taxon>Eukaryota</taxon>
        <taxon>Rhodophyta</taxon>
        <taxon>Florideophyceae</taxon>
        <taxon>Corallinophycidae</taxon>
        <taxon>Corallinales</taxon>
        <taxon>Spongitidaceae</taxon>
        <taxon>Neogoniolithoideae</taxon>
        <taxon>Neogoniolithon</taxon>
    </lineage>
</organism>
<dbReference type="InterPro" id="IPR023803">
    <property type="entry name" value="Ribosomal_bS16_dom_sf"/>
</dbReference>
<gene>
    <name evidence="4" type="primary">rps16</name>
</gene>
<dbReference type="GO" id="GO:0006412">
    <property type="term" value="P:translation"/>
    <property type="evidence" value="ECO:0007669"/>
    <property type="project" value="InterPro"/>
</dbReference>
<evidence type="ECO:0000256" key="1">
    <source>
        <dbReference type="ARBA" id="ARBA00006668"/>
    </source>
</evidence>
<evidence type="ECO:0000313" key="4">
    <source>
        <dbReference type="EMBL" id="AYR05977.1"/>
    </source>
</evidence>
<dbReference type="AlphaFoldDB" id="A0A3G3MGM2"/>
<keyword evidence="2 4" id="KW-0689">Ribosomal protein</keyword>
<dbReference type="GO" id="GO:0005737">
    <property type="term" value="C:cytoplasm"/>
    <property type="evidence" value="ECO:0007669"/>
    <property type="project" value="UniProtKB-ARBA"/>
</dbReference>
<dbReference type="Gene3D" id="3.30.1320.10">
    <property type="match status" value="1"/>
</dbReference>
<dbReference type="NCBIfam" id="TIGR00002">
    <property type="entry name" value="S16"/>
    <property type="match status" value="1"/>
</dbReference>
<protein>
    <submittedName>
        <fullName evidence="4">Ribosomal protein S16</fullName>
    </submittedName>
</protein>
<comment type="similarity">
    <text evidence="1">Belongs to the bacterial ribosomal protein bS16 family.</text>
</comment>
<dbReference type="GO" id="GO:1990904">
    <property type="term" value="C:ribonucleoprotein complex"/>
    <property type="evidence" value="ECO:0007669"/>
    <property type="project" value="UniProtKB-KW"/>
</dbReference>
<keyword evidence="3" id="KW-0687">Ribonucleoprotein</keyword>
<dbReference type="EMBL" id="MH281628">
    <property type="protein sequence ID" value="AYR05977.1"/>
    <property type="molecule type" value="Genomic_DNA"/>
</dbReference>
<dbReference type="SUPFAM" id="SSF54565">
    <property type="entry name" value="Ribosomal protein S16"/>
    <property type="match status" value="1"/>
</dbReference>
<evidence type="ECO:0000256" key="2">
    <source>
        <dbReference type="ARBA" id="ARBA00022980"/>
    </source>
</evidence>
<reference evidence="4" key="1">
    <citation type="journal article" date="2018" name="Genome Biol. Evol.">
        <title>Mitochondrial and Plastid Genomes from Coralline Red Algae Provide Insights into the Incongruent Evolutionary Histories of Organelles.</title>
        <authorList>
            <person name="Lee J."/>
            <person name="Song H.J."/>
            <person name="In Park S."/>
            <person name="Lee Y.M."/>
            <person name="Jeong S.Y."/>
            <person name="Oh Cho T."/>
            <person name="Kim J.H."/>
            <person name="Choi H.G."/>
            <person name="Choi C.G."/>
            <person name="Nelson W.A."/>
            <person name="Fredericq S."/>
            <person name="Bhattacharya D."/>
            <person name="Su Yoon H."/>
        </authorList>
    </citation>
    <scope>NUCLEOTIDE SEQUENCE</scope>
</reference>
<dbReference type="InterPro" id="IPR020592">
    <property type="entry name" value="Ribosomal_bS16_CS"/>
</dbReference>
<dbReference type="GO" id="GO:0003735">
    <property type="term" value="F:structural constituent of ribosome"/>
    <property type="evidence" value="ECO:0007669"/>
    <property type="project" value="InterPro"/>
</dbReference>
<accession>A0A3G3MGM2</accession>
<dbReference type="PROSITE" id="PS00732">
    <property type="entry name" value="RIBOSOMAL_S16"/>
    <property type="match status" value="1"/>
</dbReference>
<dbReference type="RefSeq" id="YP_009541768.1">
    <property type="nucleotide sequence ID" value="NC_039978.1"/>
</dbReference>
<dbReference type="GO" id="GO:0005840">
    <property type="term" value="C:ribosome"/>
    <property type="evidence" value="ECO:0007669"/>
    <property type="project" value="UniProtKB-KW"/>
</dbReference>